<dbReference type="SUPFAM" id="SSF55205">
    <property type="entry name" value="EPT/RTPC-like"/>
    <property type="match status" value="1"/>
</dbReference>
<evidence type="ECO:0000256" key="4">
    <source>
        <dbReference type="ARBA" id="ARBA00023242"/>
    </source>
</evidence>
<dbReference type="Pfam" id="PF01137">
    <property type="entry name" value="RTC"/>
    <property type="match status" value="1"/>
</dbReference>
<feature type="domain" description="RNA 3'-terminal phosphate cyclase" evidence="5">
    <location>
        <begin position="13"/>
        <end position="344"/>
    </location>
</feature>
<dbReference type="GO" id="GO:0000479">
    <property type="term" value="P:endonucleolytic cleavage of tricistronic rRNA transcript (SSU-rRNA, 5.8S rRNA, LSU-rRNA)"/>
    <property type="evidence" value="ECO:0007669"/>
    <property type="project" value="TreeGrafter"/>
</dbReference>
<keyword evidence="3" id="KW-0690">Ribosome biogenesis</keyword>
<dbReference type="PIRSF" id="PIRSF005378">
    <property type="entry name" value="RNA3'_term_phos_cycl_euk"/>
    <property type="match status" value="1"/>
</dbReference>
<keyword evidence="8" id="KW-1185">Reference proteome</keyword>
<dbReference type="InterPro" id="IPR013792">
    <property type="entry name" value="RNA3'P_cycl/enolpyr_Trfase_a/b"/>
</dbReference>
<dbReference type="FunFam" id="3.30.360.20:FF:000001">
    <property type="entry name" value="RNA terminal phosphate cyclase-like 1"/>
    <property type="match status" value="1"/>
</dbReference>
<evidence type="ECO:0000259" key="5">
    <source>
        <dbReference type="Pfam" id="PF01137"/>
    </source>
</evidence>
<dbReference type="Gene3D" id="3.65.10.20">
    <property type="entry name" value="RNA 3'-terminal phosphate cyclase domain"/>
    <property type="match status" value="1"/>
</dbReference>
<dbReference type="Proteomes" id="UP000594454">
    <property type="component" value="Chromosome 5"/>
</dbReference>
<evidence type="ECO:0000256" key="2">
    <source>
        <dbReference type="ARBA" id="ARBA00007089"/>
    </source>
</evidence>
<dbReference type="InParanoid" id="A0A7R8UZY7"/>
<comment type="subcellular location">
    <subcellularLocation>
        <location evidence="1">Nucleus</location>
        <location evidence="1">Nucleolus</location>
    </subcellularLocation>
</comment>
<gene>
    <name evidence="7" type="ORF">HERILL_LOCUS12750</name>
</gene>
<dbReference type="InterPro" id="IPR020719">
    <property type="entry name" value="RNA3'_term_phos_cycl-like_CS"/>
</dbReference>
<dbReference type="InterPro" id="IPR000228">
    <property type="entry name" value="RNA3'_term_phos_cyc"/>
</dbReference>
<evidence type="ECO:0000313" key="7">
    <source>
        <dbReference type="EMBL" id="CAD7090256.1"/>
    </source>
</evidence>
<proteinExistence type="inferred from homology"/>
<feature type="domain" description="RNA 3'-terminal phosphate cyclase insert" evidence="6">
    <location>
        <begin position="187"/>
        <end position="291"/>
    </location>
</feature>
<dbReference type="InterPro" id="IPR023797">
    <property type="entry name" value="RNA3'_phos_cyclase_dom"/>
</dbReference>
<dbReference type="GO" id="GO:0005730">
    <property type="term" value="C:nucleolus"/>
    <property type="evidence" value="ECO:0007669"/>
    <property type="project" value="UniProtKB-SubCell"/>
</dbReference>
<name>A0A7R8UZY7_HERIL</name>
<accession>A0A7R8UZY7</accession>
<evidence type="ECO:0000256" key="1">
    <source>
        <dbReference type="ARBA" id="ARBA00004604"/>
    </source>
</evidence>
<dbReference type="InterPro" id="IPR016443">
    <property type="entry name" value="RNA3'_term_phos_cyc_type_2"/>
</dbReference>
<dbReference type="InterPro" id="IPR013791">
    <property type="entry name" value="RNA3'-term_phos_cycl_insert"/>
</dbReference>
<dbReference type="PANTHER" id="PTHR11096">
    <property type="entry name" value="RNA 3' TERMINAL PHOSPHATE CYCLASE"/>
    <property type="match status" value="1"/>
</dbReference>
<dbReference type="InterPro" id="IPR036553">
    <property type="entry name" value="RPTC_insert"/>
</dbReference>
<dbReference type="Gene3D" id="3.30.360.20">
    <property type="entry name" value="RNA 3'-terminal phosphate cyclase, insert domain"/>
    <property type="match status" value="1"/>
</dbReference>
<organism evidence="7 8">
    <name type="scientific">Hermetia illucens</name>
    <name type="common">Black soldier fly</name>
    <dbReference type="NCBI Taxonomy" id="343691"/>
    <lineage>
        <taxon>Eukaryota</taxon>
        <taxon>Metazoa</taxon>
        <taxon>Ecdysozoa</taxon>
        <taxon>Arthropoda</taxon>
        <taxon>Hexapoda</taxon>
        <taxon>Insecta</taxon>
        <taxon>Pterygota</taxon>
        <taxon>Neoptera</taxon>
        <taxon>Endopterygota</taxon>
        <taxon>Diptera</taxon>
        <taxon>Brachycera</taxon>
        <taxon>Stratiomyomorpha</taxon>
        <taxon>Stratiomyidae</taxon>
        <taxon>Hermetiinae</taxon>
        <taxon>Hermetia</taxon>
    </lineage>
</organism>
<evidence type="ECO:0000313" key="8">
    <source>
        <dbReference type="Proteomes" id="UP000594454"/>
    </source>
</evidence>
<dbReference type="NCBIfam" id="TIGR03400">
    <property type="entry name" value="18S_RNA_Rcl1p"/>
    <property type="match status" value="1"/>
</dbReference>
<dbReference type="InterPro" id="IPR037136">
    <property type="entry name" value="RNA3'_phos_cyclase_dom_sf"/>
</dbReference>
<dbReference type="PANTHER" id="PTHR11096:SF1">
    <property type="entry name" value="RNA 3'-TERMINAL PHOSPHATE CYCLASE-LIKE PROTEIN"/>
    <property type="match status" value="1"/>
</dbReference>
<sequence>MPPFARENNLLVYKGNNFLKQRLLLSTLSGKPVKIIEIRSEDANLGLREYEISLIRLFDKITNGTKIELNESGTSLYFCPGLLHGGAFHHDCCTQRGIGYYLDVLIALGPFCKTPLNITLRGVTNSKESPSVDHIKGAAIPVLKKFIVVDEGLELKVTKRGMMPGGGGEVVFKCPVKQKLRPTQFLKAGMVKRIRGTVYASKVSPAMANRTVESAKGVMLNFLPDVYIYTDQNRGKMSGNSPGFGVNLIAETTDGVFYSAEAISNTKDEGKEPSVPEDLGREAAYRLLDEIYRGGCVDSSFQWLTILFMALGQKDVSKYLTGPLSDYSVHFLQHLRDFFAITFKLENPEQDDEDDALPGAQKVLMTCVGIGYTNINKRVI</sequence>
<dbReference type="Pfam" id="PF05189">
    <property type="entry name" value="RTC_insert"/>
    <property type="match status" value="1"/>
</dbReference>
<dbReference type="OrthoDB" id="1911237at2759"/>
<dbReference type="FunCoup" id="A0A7R8UZY7">
    <property type="interactions" value="1311"/>
</dbReference>
<dbReference type="PROSITE" id="PS01287">
    <property type="entry name" value="RTC"/>
    <property type="match status" value="1"/>
</dbReference>
<keyword evidence="4" id="KW-0539">Nucleus</keyword>
<evidence type="ECO:0000259" key="6">
    <source>
        <dbReference type="Pfam" id="PF05189"/>
    </source>
</evidence>
<dbReference type="EMBL" id="LR899013">
    <property type="protein sequence ID" value="CAD7090256.1"/>
    <property type="molecule type" value="Genomic_DNA"/>
</dbReference>
<dbReference type="GO" id="GO:0004521">
    <property type="term" value="F:RNA endonuclease activity"/>
    <property type="evidence" value="ECO:0007669"/>
    <property type="project" value="TreeGrafter"/>
</dbReference>
<comment type="similarity">
    <text evidence="2">Belongs to the RNA 3'-terminal cyclase family. Type 2 subfamily.</text>
</comment>
<reference evidence="7 8" key="1">
    <citation type="submission" date="2020-11" db="EMBL/GenBank/DDBJ databases">
        <authorList>
            <person name="Wallbank WR R."/>
            <person name="Pardo Diaz C."/>
            <person name="Kozak K."/>
            <person name="Martin S."/>
            <person name="Jiggins C."/>
            <person name="Moest M."/>
            <person name="Warren A I."/>
            <person name="Generalovic N T."/>
            <person name="Byers J.R.P. K."/>
            <person name="Montejo-Kovacevich G."/>
            <person name="Yen C E."/>
        </authorList>
    </citation>
    <scope>NUCLEOTIDE SEQUENCE [LARGE SCALE GENOMIC DNA]</scope>
</reference>
<evidence type="ECO:0008006" key="9">
    <source>
        <dbReference type="Google" id="ProtNLM"/>
    </source>
</evidence>
<evidence type="ECO:0000256" key="3">
    <source>
        <dbReference type="ARBA" id="ARBA00022517"/>
    </source>
</evidence>
<dbReference type="CDD" id="cd00875">
    <property type="entry name" value="RNA_Cyclase_Class_I"/>
    <property type="match status" value="1"/>
</dbReference>
<dbReference type="AlphaFoldDB" id="A0A7R8UZY7"/>
<protein>
    <recommendedName>
        <fullName evidence="9">RNA 3'-terminal phosphate cyclase-like protein</fullName>
    </recommendedName>
</protein>